<dbReference type="PANTHER" id="PTHR30466:SF1">
    <property type="entry name" value="FMN REDUCTASE (NADH) RUTF"/>
    <property type="match status" value="1"/>
</dbReference>
<dbReference type="InterPro" id="IPR050268">
    <property type="entry name" value="NADH-dep_flavin_reductase"/>
</dbReference>
<comment type="caution">
    <text evidence="3">The sequence shown here is derived from an EMBL/GenBank/DDBJ whole genome shotgun (WGS) entry which is preliminary data.</text>
</comment>
<dbReference type="GO" id="GO:0016491">
    <property type="term" value="F:oxidoreductase activity"/>
    <property type="evidence" value="ECO:0007669"/>
    <property type="project" value="UniProtKB-KW"/>
</dbReference>
<dbReference type="InterPro" id="IPR012349">
    <property type="entry name" value="Split_barrel_FMN-bd"/>
</dbReference>
<reference evidence="4" key="1">
    <citation type="journal article" date="2019" name="Int. J. Syst. Evol. Microbiol.">
        <title>The Global Catalogue of Microorganisms (GCM) 10K type strain sequencing project: providing services to taxonomists for standard genome sequencing and annotation.</title>
        <authorList>
            <consortium name="The Broad Institute Genomics Platform"/>
            <consortium name="The Broad Institute Genome Sequencing Center for Infectious Disease"/>
            <person name="Wu L."/>
            <person name="Ma J."/>
        </authorList>
    </citation>
    <scope>NUCLEOTIDE SEQUENCE [LARGE SCALE GENOMIC DNA]</scope>
    <source>
        <strain evidence="4">SYNS20</strain>
    </source>
</reference>
<dbReference type="PANTHER" id="PTHR30466">
    <property type="entry name" value="FLAVIN REDUCTASE"/>
    <property type="match status" value="1"/>
</dbReference>
<evidence type="ECO:0000259" key="2">
    <source>
        <dbReference type="SMART" id="SM00903"/>
    </source>
</evidence>
<dbReference type="Gene3D" id="2.30.110.10">
    <property type="entry name" value="Electron Transport, Fmn-binding Protein, Chain A"/>
    <property type="match status" value="1"/>
</dbReference>
<dbReference type="RefSeq" id="WP_381838086.1">
    <property type="nucleotide sequence ID" value="NZ_JBHTCF010000020.1"/>
</dbReference>
<dbReference type="EC" id="1.5.1.-" evidence="3"/>
<dbReference type="Pfam" id="PF01613">
    <property type="entry name" value="Flavin_Reduct"/>
    <property type="match status" value="1"/>
</dbReference>
<keyword evidence="1 3" id="KW-0560">Oxidoreductase</keyword>
<protein>
    <submittedName>
        <fullName evidence="3">Flavin reductase family protein</fullName>
        <ecNumber evidence="3">1.5.1.-</ecNumber>
    </submittedName>
</protein>
<sequence>MASPPALAAPAMASAPPTVSGDRFRHAMARLPTGVSVVTATGLDGPVGCTVNAVMSLSLQPPSLLVSLTTGSRTLRQILDSGTFGVNVLPWSARHLAGQFAVGTAAQRFAGVDWEQRHGAPVLTAAAVGVVCEVGDTVRLHDHTLIAGTVLWTYADERPPTVLYGDGQYRVGGTS</sequence>
<dbReference type="InterPro" id="IPR002563">
    <property type="entry name" value="Flavin_Rdtase-like_dom"/>
</dbReference>
<dbReference type="SUPFAM" id="SSF50475">
    <property type="entry name" value="FMN-binding split barrel"/>
    <property type="match status" value="1"/>
</dbReference>
<keyword evidence="4" id="KW-1185">Reference proteome</keyword>
<feature type="domain" description="Flavin reductase like" evidence="2">
    <location>
        <begin position="28"/>
        <end position="171"/>
    </location>
</feature>
<accession>A0ABW2JSZ2</accession>
<proteinExistence type="predicted"/>
<evidence type="ECO:0000256" key="1">
    <source>
        <dbReference type="ARBA" id="ARBA00023002"/>
    </source>
</evidence>
<evidence type="ECO:0000313" key="3">
    <source>
        <dbReference type="EMBL" id="MFC7309296.1"/>
    </source>
</evidence>
<name>A0ABW2JSZ2_9ACTN</name>
<evidence type="ECO:0000313" key="4">
    <source>
        <dbReference type="Proteomes" id="UP001596523"/>
    </source>
</evidence>
<gene>
    <name evidence="3" type="ORF">ACFQVC_34440</name>
</gene>
<dbReference type="Proteomes" id="UP001596523">
    <property type="component" value="Unassembled WGS sequence"/>
</dbReference>
<organism evidence="3 4">
    <name type="scientific">Streptomyces monticola</name>
    <dbReference type="NCBI Taxonomy" id="2666263"/>
    <lineage>
        <taxon>Bacteria</taxon>
        <taxon>Bacillati</taxon>
        <taxon>Actinomycetota</taxon>
        <taxon>Actinomycetes</taxon>
        <taxon>Kitasatosporales</taxon>
        <taxon>Streptomycetaceae</taxon>
        <taxon>Streptomyces</taxon>
    </lineage>
</organism>
<dbReference type="EMBL" id="JBHTCF010000020">
    <property type="protein sequence ID" value="MFC7309296.1"/>
    <property type="molecule type" value="Genomic_DNA"/>
</dbReference>
<dbReference type="SMART" id="SM00903">
    <property type="entry name" value="Flavin_Reduct"/>
    <property type="match status" value="1"/>
</dbReference>